<organism evidence="3 4">
    <name type="scientific">Skeletonema marinoi</name>
    <dbReference type="NCBI Taxonomy" id="267567"/>
    <lineage>
        <taxon>Eukaryota</taxon>
        <taxon>Sar</taxon>
        <taxon>Stramenopiles</taxon>
        <taxon>Ochrophyta</taxon>
        <taxon>Bacillariophyta</taxon>
        <taxon>Coscinodiscophyceae</taxon>
        <taxon>Thalassiosirophycidae</taxon>
        <taxon>Thalassiosirales</taxon>
        <taxon>Skeletonemataceae</taxon>
        <taxon>Skeletonema</taxon>
        <taxon>Skeletonema marinoi-dohrnii complex</taxon>
    </lineage>
</organism>
<dbReference type="AlphaFoldDB" id="A0AAD9D4M0"/>
<evidence type="ECO:0000313" key="4">
    <source>
        <dbReference type="Proteomes" id="UP001224775"/>
    </source>
</evidence>
<keyword evidence="4" id="KW-1185">Reference proteome</keyword>
<feature type="region of interest" description="Disordered" evidence="1">
    <location>
        <begin position="176"/>
        <end position="200"/>
    </location>
</feature>
<proteinExistence type="predicted"/>
<evidence type="ECO:0000256" key="1">
    <source>
        <dbReference type="SAM" id="MobiDB-lite"/>
    </source>
</evidence>
<comment type="caution">
    <text evidence="3">The sequence shown here is derived from an EMBL/GenBank/DDBJ whole genome shotgun (WGS) entry which is preliminary data.</text>
</comment>
<evidence type="ECO:0000259" key="2">
    <source>
        <dbReference type="Pfam" id="PF00578"/>
    </source>
</evidence>
<feature type="domain" description="Alkyl hydroperoxide reductase subunit C/ Thiol specific antioxidant" evidence="2">
    <location>
        <begin position="3"/>
        <end position="152"/>
    </location>
</feature>
<dbReference type="Gene3D" id="3.40.30.10">
    <property type="entry name" value="Glutaredoxin"/>
    <property type="match status" value="1"/>
</dbReference>
<sequence>MSNEGKTHHLSDYRGKKILLCFYDYAHCPKCAYSVGNLMGHKKKLAWASKLKVITVFLTNKDILHDGLTNKNAPIPRLSDGSLYPFLALADPDGEAAASFRLGNKSIIPTPREVAFKIARRNSKKNKVFPPLPLRNFLPAEFLIDENGVIVDILRAKKATEFMAMERIQHFLLGDPQEKHSKRKSRMSSIFGSSVRSFKL</sequence>
<dbReference type="Pfam" id="PF00578">
    <property type="entry name" value="AhpC-TSA"/>
    <property type="match status" value="1"/>
</dbReference>
<dbReference type="Proteomes" id="UP001224775">
    <property type="component" value="Unassembled WGS sequence"/>
</dbReference>
<dbReference type="GO" id="GO:0016209">
    <property type="term" value="F:antioxidant activity"/>
    <property type="evidence" value="ECO:0007669"/>
    <property type="project" value="InterPro"/>
</dbReference>
<gene>
    <name evidence="3" type="ORF">QTG54_016568</name>
</gene>
<reference evidence="3" key="1">
    <citation type="submission" date="2023-06" db="EMBL/GenBank/DDBJ databases">
        <title>Survivors Of The Sea: Transcriptome response of Skeletonema marinoi to long-term dormancy.</title>
        <authorList>
            <person name="Pinder M.I.M."/>
            <person name="Kourtchenko O."/>
            <person name="Robertson E.K."/>
            <person name="Larsson T."/>
            <person name="Maumus F."/>
            <person name="Osuna-Cruz C.M."/>
            <person name="Vancaester E."/>
            <person name="Stenow R."/>
            <person name="Vandepoele K."/>
            <person name="Ploug H."/>
            <person name="Bruchert V."/>
            <person name="Godhe A."/>
            <person name="Topel M."/>
        </authorList>
    </citation>
    <scope>NUCLEOTIDE SEQUENCE</scope>
    <source>
        <strain evidence="3">R05AC</strain>
    </source>
</reference>
<name>A0AAD9D4M0_9STRA</name>
<dbReference type="GO" id="GO:0016491">
    <property type="term" value="F:oxidoreductase activity"/>
    <property type="evidence" value="ECO:0007669"/>
    <property type="project" value="InterPro"/>
</dbReference>
<dbReference type="SUPFAM" id="SSF52833">
    <property type="entry name" value="Thioredoxin-like"/>
    <property type="match status" value="1"/>
</dbReference>
<dbReference type="EMBL" id="JATAAI010000058">
    <property type="protein sequence ID" value="KAK1732765.1"/>
    <property type="molecule type" value="Genomic_DNA"/>
</dbReference>
<evidence type="ECO:0000313" key="3">
    <source>
        <dbReference type="EMBL" id="KAK1732765.1"/>
    </source>
</evidence>
<dbReference type="InterPro" id="IPR036249">
    <property type="entry name" value="Thioredoxin-like_sf"/>
</dbReference>
<feature type="compositionally biased region" description="Polar residues" evidence="1">
    <location>
        <begin position="187"/>
        <end position="200"/>
    </location>
</feature>
<protein>
    <recommendedName>
        <fullName evidence="2">Alkyl hydroperoxide reductase subunit C/ Thiol specific antioxidant domain-containing protein</fullName>
    </recommendedName>
</protein>
<dbReference type="InterPro" id="IPR000866">
    <property type="entry name" value="AhpC/TSA"/>
</dbReference>
<accession>A0AAD9D4M0</accession>